<dbReference type="Gene3D" id="2.120.10.80">
    <property type="entry name" value="Kelch-type beta propeller"/>
    <property type="match status" value="1"/>
</dbReference>
<comment type="function">
    <text evidence="1">Hydrolyzes acetyl esters in homogalacturonan regions of pectin. In type I primary cell wall, galacturonic acid residues of pectin can be acetylated at the O-2 and O-3 positions. Decreasing the degree of acetylation of pectin gels in vitro alters their physical properties.</text>
</comment>
<evidence type="ECO:0000256" key="3">
    <source>
        <dbReference type="ARBA" id="ARBA00005784"/>
    </source>
</evidence>
<dbReference type="PANTHER" id="PTHR46344:SF28">
    <property type="entry name" value="F-BOX DOMAIN-CONTAINING PROTEIN"/>
    <property type="match status" value="1"/>
</dbReference>
<evidence type="ECO:0000259" key="8">
    <source>
        <dbReference type="Pfam" id="PF00646"/>
    </source>
</evidence>
<feature type="domain" description="F-box" evidence="8">
    <location>
        <begin position="7"/>
        <end position="44"/>
    </location>
</feature>
<keyword evidence="5" id="KW-0964">Secreted</keyword>
<keyword evidence="5" id="KW-0134">Cell wall</keyword>
<dbReference type="GO" id="GO:0071555">
    <property type="term" value="P:cell wall organization"/>
    <property type="evidence" value="ECO:0007669"/>
    <property type="project" value="UniProtKB-KW"/>
</dbReference>
<dbReference type="GO" id="GO:0016787">
    <property type="term" value="F:hydrolase activity"/>
    <property type="evidence" value="ECO:0007669"/>
    <property type="project" value="InterPro"/>
</dbReference>
<keyword evidence="6" id="KW-0677">Repeat</keyword>
<sequence>MHQPIIPGLPDDLALRCLAKVSHGYHGLLEAVSKSWRDIIRSSDYAHYKAKQGCSGDWLFVLTEQSNNQWVAFDPEADRWHPLPKVSGDCAGRQHFGFSCVCVYNRLLVIGGSYAPLDSSVPIQRPLITDNVLQFDPFKKQWTSVARMQTPRSHFACSVISGKVYVAGGRNLSCTKGLALAEVYDPLTDKWEELPPMPTPLMDCLGLSHKGKFHVLSDQVGLSETNITQVFNPSINSWCTMEDIWPFSRAMQFAVQVMCDGRVYTVVDWGESLIKTRESEGGEWYTVGSVPSVILANHMRALEAFSYGFASLRDELYILGGKVLKWEEVGAGRFDIVRLDLVRVCNPVARPLKWKETRPMCEPACGSILGCASLEEETGLDGALVMANAVAVDIAWVTIQRSYHLQKILVFSETIYSKRKEPVNSDMAIATFAMRGNRDYRWDPHRRHQNVEASDLIPPQPQPLQDWNTNKNVSYKAAAATFAFPYAYARRTPSLMVGLTLINEAASKGAVSTKHIESAVILIIMINYKLSKSDTMDAFVQSASTALYQDTTSTEDMDQGQTVGSFSWRVKVRYCDGGSFSGDSQNEAAQLYFRGQRIWSIVMEDLMSKGMRYANQALLSGCSAGALASILHCDEFRQLFPKTTRVKCLSDAGLFLDV</sequence>
<gene>
    <name evidence="9" type="ORF">DCAF_LOCUS5173</name>
</gene>
<organism evidence="9 10">
    <name type="scientific">Dovyalis caffra</name>
    <dbReference type="NCBI Taxonomy" id="77055"/>
    <lineage>
        <taxon>Eukaryota</taxon>
        <taxon>Viridiplantae</taxon>
        <taxon>Streptophyta</taxon>
        <taxon>Embryophyta</taxon>
        <taxon>Tracheophyta</taxon>
        <taxon>Spermatophyta</taxon>
        <taxon>Magnoliopsida</taxon>
        <taxon>eudicotyledons</taxon>
        <taxon>Gunneridae</taxon>
        <taxon>Pentapetalae</taxon>
        <taxon>rosids</taxon>
        <taxon>fabids</taxon>
        <taxon>Malpighiales</taxon>
        <taxon>Salicaceae</taxon>
        <taxon>Flacourtieae</taxon>
        <taxon>Dovyalis</taxon>
    </lineage>
</organism>
<proteinExistence type="inferred from homology"/>
<keyword evidence="10" id="KW-1185">Reference proteome</keyword>
<name>A0AAV1R0D7_9ROSI</name>
<evidence type="ECO:0000256" key="5">
    <source>
        <dbReference type="ARBA" id="ARBA00022512"/>
    </source>
</evidence>
<evidence type="ECO:0000313" key="10">
    <source>
        <dbReference type="Proteomes" id="UP001314170"/>
    </source>
</evidence>
<keyword evidence="4" id="KW-0880">Kelch repeat</keyword>
<dbReference type="InterPro" id="IPR001810">
    <property type="entry name" value="F-box_dom"/>
</dbReference>
<dbReference type="InterPro" id="IPR006652">
    <property type="entry name" value="Kelch_1"/>
</dbReference>
<dbReference type="InterPro" id="IPR015915">
    <property type="entry name" value="Kelch-typ_b-propeller"/>
</dbReference>
<comment type="subcellular location">
    <subcellularLocation>
        <location evidence="2">Secreted</location>
        <location evidence="2">Cell wall</location>
    </subcellularLocation>
</comment>
<comment type="similarity">
    <text evidence="3">Belongs to the pectinacetylesterase family.</text>
</comment>
<dbReference type="SMART" id="SM00612">
    <property type="entry name" value="Kelch"/>
    <property type="match status" value="2"/>
</dbReference>
<dbReference type="Proteomes" id="UP001314170">
    <property type="component" value="Unassembled WGS sequence"/>
</dbReference>
<evidence type="ECO:0000256" key="1">
    <source>
        <dbReference type="ARBA" id="ARBA00003534"/>
    </source>
</evidence>
<evidence type="ECO:0000256" key="6">
    <source>
        <dbReference type="ARBA" id="ARBA00022737"/>
    </source>
</evidence>
<dbReference type="AlphaFoldDB" id="A0AAV1R0D7"/>
<keyword evidence="7" id="KW-0961">Cell wall biogenesis/degradation</keyword>
<reference evidence="9 10" key="1">
    <citation type="submission" date="2024-01" db="EMBL/GenBank/DDBJ databases">
        <authorList>
            <person name="Waweru B."/>
        </authorList>
    </citation>
    <scope>NUCLEOTIDE SEQUENCE [LARGE SCALE GENOMIC DNA]</scope>
</reference>
<accession>A0AAV1R0D7</accession>
<dbReference type="EMBL" id="CAWUPB010000851">
    <property type="protein sequence ID" value="CAK7327461.1"/>
    <property type="molecule type" value="Genomic_DNA"/>
</dbReference>
<evidence type="ECO:0000256" key="2">
    <source>
        <dbReference type="ARBA" id="ARBA00004191"/>
    </source>
</evidence>
<dbReference type="CDD" id="cd22152">
    <property type="entry name" value="F-box_AtAFR-like"/>
    <property type="match status" value="1"/>
</dbReference>
<dbReference type="SUPFAM" id="SSF117281">
    <property type="entry name" value="Kelch motif"/>
    <property type="match status" value="1"/>
</dbReference>
<comment type="caution">
    <text evidence="9">The sequence shown here is derived from an EMBL/GenBank/DDBJ whole genome shotgun (WGS) entry which is preliminary data.</text>
</comment>
<dbReference type="Pfam" id="PF00646">
    <property type="entry name" value="F-box"/>
    <property type="match status" value="1"/>
</dbReference>
<dbReference type="Pfam" id="PF01344">
    <property type="entry name" value="Kelch_1"/>
    <property type="match status" value="1"/>
</dbReference>
<dbReference type="PANTHER" id="PTHR46344">
    <property type="entry name" value="OS02G0202900 PROTEIN"/>
    <property type="match status" value="1"/>
</dbReference>
<protein>
    <recommendedName>
        <fullName evidence="8">F-box domain-containing protein</fullName>
    </recommendedName>
</protein>
<evidence type="ECO:0000256" key="7">
    <source>
        <dbReference type="ARBA" id="ARBA00023316"/>
    </source>
</evidence>
<evidence type="ECO:0000256" key="4">
    <source>
        <dbReference type="ARBA" id="ARBA00022441"/>
    </source>
</evidence>
<dbReference type="InterPro" id="IPR004963">
    <property type="entry name" value="PAE/NOTUM"/>
</dbReference>
<evidence type="ECO:0000313" key="9">
    <source>
        <dbReference type="EMBL" id="CAK7327461.1"/>
    </source>
</evidence>
<dbReference type="Pfam" id="PF03283">
    <property type="entry name" value="PAE"/>
    <property type="match status" value="1"/>
</dbReference>